<name>X1GD18_9ZZZZ</name>
<reference evidence="1" key="1">
    <citation type="journal article" date="2014" name="Front. Microbiol.">
        <title>High frequency of phylogenetically diverse reductive dehalogenase-homologous genes in deep subseafloor sedimentary metagenomes.</title>
        <authorList>
            <person name="Kawai M."/>
            <person name="Futagami T."/>
            <person name="Toyoda A."/>
            <person name="Takaki Y."/>
            <person name="Nishi S."/>
            <person name="Hori S."/>
            <person name="Arai W."/>
            <person name="Tsubouchi T."/>
            <person name="Morono Y."/>
            <person name="Uchiyama I."/>
            <person name="Ito T."/>
            <person name="Fujiyama A."/>
            <person name="Inagaki F."/>
            <person name="Takami H."/>
        </authorList>
    </citation>
    <scope>NUCLEOTIDE SEQUENCE</scope>
    <source>
        <strain evidence="1">Expedition CK06-06</strain>
    </source>
</reference>
<proteinExistence type="predicted"/>
<sequence>MEQKEIFKAVLAMAIALAFIMPVTAFANNEKINIQPIASNEDRNILPESEKRFCIMII</sequence>
<organism evidence="1">
    <name type="scientific">marine sediment metagenome</name>
    <dbReference type="NCBI Taxonomy" id="412755"/>
    <lineage>
        <taxon>unclassified sequences</taxon>
        <taxon>metagenomes</taxon>
        <taxon>ecological metagenomes</taxon>
    </lineage>
</organism>
<gene>
    <name evidence="1" type="ORF">S03H2_36423</name>
</gene>
<dbReference type="EMBL" id="BARU01022347">
    <property type="protein sequence ID" value="GAH55786.1"/>
    <property type="molecule type" value="Genomic_DNA"/>
</dbReference>
<evidence type="ECO:0000313" key="1">
    <source>
        <dbReference type="EMBL" id="GAH55786.1"/>
    </source>
</evidence>
<comment type="caution">
    <text evidence="1">The sequence shown here is derived from an EMBL/GenBank/DDBJ whole genome shotgun (WGS) entry which is preliminary data.</text>
</comment>
<protein>
    <submittedName>
        <fullName evidence="1">Uncharacterized protein</fullName>
    </submittedName>
</protein>
<accession>X1GD18</accession>
<dbReference type="AlphaFoldDB" id="X1GD18"/>